<dbReference type="PROSITE" id="PS51312">
    <property type="entry name" value="SB"/>
    <property type="match status" value="1"/>
</dbReference>
<comment type="similarity">
    <text evidence="2">Belongs to the ubiquitin-conjugating enzyme family. UEV subfamily.</text>
</comment>
<feature type="compositionally biased region" description="Pro residues" evidence="8">
    <location>
        <begin position="252"/>
        <end position="264"/>
    </location>
</feature>
<evidence type="ECO:0000256" key="4">
    <source>
        <dbReference type="ARBA" id="ARBA00022753"/>
    </source>
</evidence>
<sequence length="546" mass="59437">MSSLDLTRDWLQTVLRPYPSRERIIPEVLGVLTQWKTLAVKTDAFTFDSGLTALLLLLHGTIPITYRGATYHIPIHVWIPLEYPRNPPLAFVVPTKEMGVRKGREVEPGGRVTEDVVNEWWRSWETKTIETLLKHLTAIFSSSPPVYARPPEQATASPSRPAVVTQMSPQSTGPRAAQSPAAFPTSPIRTAQQPGQPPPPPARPAFMPDGMPETLPQYRPAPTPPPHPYPPNNVQTPPRQASGSYPYQAAQSPPPPAQSPPVPNRPAQVPRAGSLPPGSPQVPNVPQRPYNPATRPGGPNQLSTSAQPGPPPPALGPSYAQQPMPQLVEPRYAPFQDGYQTGYPSQSPQQYQPAPPQSYPPQPSQTSQQTPLGQPAPATHPLQANANPTYPAQPPQPLQPPQAREPAPGPQTRPSPTRGSRVRRAGNPRRDGASGGSEEGVRLGWEKGGRCGSQGSGEGGRSGRTREVSVDEVVCGISIVHNQLIDLVAEDNAIEDTIYHICRALDAERIDLDRFLKSIRSLAREQYMKRALIERILQGMGQKQGW</sequence>
<dbReference type="InterPro" id="IPR037202">
    <property type="entry name" value="ESCRT_assembly_dom"/>
</dbReference>
<evidence type="ECO:0008006" key="13">
    <source>
        <dbReference type="Google" id="ProtNLM"/>
    </source>
</evidence>
<proteinExistence type="inferred from homology"/>
<evidence type="ECO:0000256" key="8">
    <source>
        <dbReference type="SAM" id="MobiDB-lite"/>
    </source>
</evidence>
<dbReference type="Gene3D" id="3.10.110.10">
    <property type="entry name" value="Ubiquitin Conjugating Enzyme"/>
    <property type="match status" value="1"/>
</dbReference>
<evidence type="ECO:0000256" key="2">
    <source>
        <dbReference type="ARBA" id="ARBA00009594"/>
    </source>
</evidence>
<evidence type="ECO:0000313" key="12">
    <source>
        <dbReference type="Proteomes" id="UP000279259"/>
    </source>
</evidence>
<feature type="compositionally biased region" description="Gly residues" evidence="8">
    <location>
        <begin position="450"/>
        <end position="462"/>
    </location>
</feature>
<gene>
    <name evidence="11" type="ORF">EHS25_008284</name>
</gene>
<evidence type="ECO:0000256" key="6">
    <source>
        <dbReference type="ARBA" id="ARBA00023054"/>
    </source>
</evidence>
<protein>
    <recommendedName>
        <fullName evidence="13">UEV domain-containing protein</fullName>
    </recommendedName>
</protein>
<dbReference type="AlphaFoldDB" id="A0A427YNZ7"/>
<keyword evidence="6" id="KW-0175">Coiled coil</keyword>
<evidence type="ECO:0000259" key="10">
    <source>
        <dbReference type="PROSITE" id="PS51322"/>
    </source>
</evidence>
<dbReference type="Proteomes" id="UP000279259">
    <property type="component" value="Unassembled WGS sequence"/>
</dbReference>
<feature type="compositionally biased region" description="Low complexity" evidence="8">
    <location>
        <begin position="339"/>
        <end position="352"/>
    </location>
</feature>
<dbReference type="InterPro" id="IPR016135">
    <property type="entry name" value="UBQ-conjugating_enzyme/RWD"/>
</dbReference>
<dbReference type="Pfam" id="PF05743">
    <property type="entry name" value="UEV"/>
    <property type="match status" value="1"/>
</dbReference>
<keyword evidence="5 7" id="KW-0653">Protein transport</keyword>
<feature type="compositionally biased region" description="Low complexity" evidence="8">
    <location>
        <begin position="232"/>
        <end position="251"/>
    </location>
</feature>
<dbReference type="Gene3D" id="6.10.140.820">
    <property type="match status" value="1"/>
</dbReference>
<dbReference type="GO" id="GO:0043162">
    <property type="term" value="P:ubiquitin-dependent protein catabolic process via the multivesicular body sorting pathway"/>
    <property type="evidence" value="ECO:0007669"/>
    <property type="project" value="UniProtKB-ARBA"/>
</dbReference>
<dbReference type="STRING" id="1890683.A0A427YNZ7"/>
<evidence type="ECO:0000259" key="9">
    <source>
        <dbReference type="PROSITE" id="PS51312"/>
    </source>
</evidence>
<feature type="domain" description="UEV" evidence="10">
    <location>
        <begin position="5"/>
        <end position="150"/>
    </location>
</feature>
<evidence type="ECO:0000256" key="5">
    <source>
        <dbReference type="ARBA" id="ARBA00022927"/>
    </source>
</evidence>
<feature type="compositionally biased region" description="Pro residues" evidence="8">
    <location>
        <begin position="219"/>
        <end position="231"/>
    </location>
</feature>
<dbReference type="GO" id="GO:0043130">
    <property type="term" value="F:ubiquitin binding"/>
    <property type="evidence" value="ECO:0007669"/>
    <property type="project" value="TreeGrafter"/>
</dbReference>
<dbReference type="GO" id="GO:0000813">
    <property type="term" value="C:ESCRT I complex"/>
    <property type="evidence" value="ECO:0007669"/>
    <property type="project" value="TreeGrafter"/>
</dbReference>
<evidence type="ECO:0000256" key="1">
    <source>
        <dbReference type="ARBA" id="ARBA00004177"/>
    </source>
</evidence>
<keyword evidence="4" id="KW-0967">Endosome</keyword>
<keyword evidence="3 7" id="KW-0813">Transport</keyword>
<accession>A0A427YNZ7</accession>
<dbReference type="CDD" id="cd11685">
    <property type="entry name" value="UEV_TSG101-like"/>
    <property type="match status" value="1"/>
</dbReference>
<name>A0A427YNZ7_9TREE</name>
<feature type="compositionally biased region" description="Basic and acidic residues" evidence="8">
    <location>
        <begin position="439"/>
        <end position="449"/>
    </location>
</feature>
<comment type="subcellular location">
    <subcellularLocation>
        <location evidence="1">Endosome</location>
    </subcellularLocation>
</comment>
<dbReference type="InterPro" id="IPR052070">
    <property type="entry name" value="ESCRT-I_UEV_domain"/>
</dbReference>
<feature type="compositionally biased region" description="Pro residues" evidence="8">
    <location>
        <begin position="353"/>
        <end position="363"/>
    </location>
</feature>
<dbReference type="EMBL" id="RSCD01000005">
    <property type="protein sequence ID" value="RSH92838.1"/>
    <property type="molecule type" value="Genomic_DNA"/>
</dbReference>
<feature type="region of interest" description="Disordered" evidence="8">
    <location>
        <begin position="144"/>
        <end position="466"/>
    </location>
</feature>
<dbReference type="OrthoDB" id="306304at2759"/>
<dbReference type="PANTHER" id="PTHR23306">
    <property type="entry name" value="TUMOR SUSCEPTIBILITY GENE 101 PROTEIN-RELATED"/>
    <property type="match status" value="1"/>
</dbReference>
<dbReference type="InterPro" id="IPR017916">
    <property type="entry name" value="SB_dom"/>
</dbReference>
<comment type="caution">
    <text evidence="11">The sequence shown here is derived from an EMBL/GenBank/DDBJ whole genome shotgun (WGS) entry which is preliminary data.</text>
</comment>
<dbReference type="PROSITE" id="PS51322">
    <property type="entry name" value="UEV"/>
    <property type="match status" value="1"/>
</dbReference>
<feature type="compositionally biased region" description="Pro residues" evidence="8">
    <location>
        <begin position="391"/>
        <end position="400"/>
    </location>
</feature>
<keyword evidence="12" id="KW-1185">Reference proteome</keyword>
<organism evidence="11 12">
    <name type="scientific">Saitozyma podzolica</name>
    <dbReference type="NCBI Taxonomy" id="1890683"/>
    <lineage>
        <taxon>Eukaryota</taxon>
        <taxon>Fungi</taxon>
        <taxon>Dikarya</taxon>
        <taxon>Basidiomycota</taxon>
        <taxon>Agaricomycotina</taxon>
        <taxon>Tremellomycetes</taxon>
        <taxon>Tremellales</taxon>
        <taxon>Trimorphomycetaceae</taxon>
        <taxon>Saitozyma</taxon>
    </lineage>
</organism>
<feature type="compositionally biased region" description="Low complexity" evidence="8">
    <location>
        <begin position="364"/>
        <end position="375"/>
    </location>
</feature>
<evidence type="ECO:0000313" key="11">
    <source>
        <dbReference type="EMBL" id="RSH92838.1"/>
    </source>
</evidence>
<dbReference type="Pfam" id="PF09454">
    <property type="entry name" value="Vps23_core"/>
    <property type="match status" value="1"/>
</dbReference>
<evidence type="ECO:0000256" key="7">
    <source>
        <dbReference type="PROSITE-ProRule" id="PRU00644"/>
    </source>
</evidence>
<evidence type="ECO:0000256" key="3">
    <source>
        <dbReference type="ARBA" id="ARBA00022448"/>
    </source>
</evidence>
<dbReference type="SUPFAM" id="SSF54495">
    <property type="entry name" value="UBC-like"/>
    <property type="match status" value="1"/>
</dbReference>
<reference evidence="11 12" key="1">
    <citation type="submission" date="2018-11" db="EMBL/GenBank/DDBJ databases">
        <title>Genome sequence of Saitozyma podzolica DSM 27192.</title>
        <authorList>
            <person name="Aliyu H."/>
            <person name="Gorte O."/>
            <person name="Ochsenreither K."/>
        </authorList>
    </citation>
    <scope>NUCLEOTIDE SEQUENCE [LARGE SCALE GENOMIC DNA]</scope>
    <source>
        <strain evidence="11 12">DSM 27192</strain>
    </source>
</reference>
<dbReference type="SUPFAM" id="SSF140111">
    <property type="entry name" value="Endosomal sorting complex assembly domain"/>
    <property type="match status" value="1"/>
</dbReference>
<dbReference type="GO" id="GO:0072666">
    <property type="term" value="P:establishment of protein localization to vacuole"/>
    <property type="evidence" value="ECO:0007669"/>
    <property type="project" value="UniProtKB-ARBA"/>
</dbReference>
<dbReference type="PANTHER" id="PTHR23306:SF3">
    <property type="entry name" value="TUMOR SUPPRESSOR PROTEIN 101"/>
    <property type="match status" value="1"/>
</dbReference>
<feature type="domain" description="SB" evidence="9">
    <location>
        <begin position="478"/>
        <end position="546"/>
    </location>
</feature>
<dbReference type="InterPro" id="IPR008883">
    <property type="entry name" value="UEV_N"/>
</dbReference>
<dbReference type="GO" id="GO:0006886">
    <property type="term" value="P:intracellular protein transport"/>
    <property type="evidence" value="ECO:0007669"/>
    <property type="project" value="UniProtKB-ARBA"/>
</dbReference>